<accession>A0A8H3FD66</accession>
<keyword evidence="6" id="KW-1185">Reference proteome</keyword>
<reference evidence="5" key="1">
    <citation type="submission" date="2021-03" db="EMBL/GenBank/DDBJ databases">
        <authorList>
            <person name="Tagirdzhanova G."/>
        </authorList>
    </citation>
    <scope>NUCLEOTIDE SEQUENCE</scope>
</reference>
<feature type="region of interest" description="Disordered" evidence="4">
    <location>
        <begin position="410"/>
        <end position="434"/>
    </location>
</feature>
<proteinExistence type="predicted"/>
<name>A0A8H3FD66_9LECA</name>
<dbReference type="AlphaFoldDB" id="A0A8H3FD66"/>
<dbReference type="PROSITE" id="PS50082">
    <property type="entry name" value="WD_REPEATS_2"/>
    <property type="match status" value="1"/>
</dbReference>
<feature type="compositionally biased region" description="Polar residues" evidence="4">
    <location>
        <begin position="196"/>
        <end position="207"/>
    </location>
</feature>
<feature type="repeat" description="WD" evidence="3">
    <location>
        <begin position="620"/>
        <end position="654"/>
    </location>
</feature>
<feature type="compositionally biased region" description="Low complexity" evidence="4">
    <location>
        <begin position="171"/>
        <end position="184"/>
    </location>
</feature>
<feature type="region of interest" description="Disordered" evidence="4">
    <location>
        <begin position="170"/>
        <end position="210"/>
    </location>
</feature>
<dbReference type="GO" id="GO:0005680">
    <property type="term" value="C:anaphase-promoting complex"/>
    <property type="evidence" value="ECO:0007669"/>
    <property type="project" value="TreeGrafter"/>
</dbReference>
<dbReference type="SUPFAM" id="SSF50978">
    <property type="entry name" value="WD40 repeat-like"/>
    <property type="match status" value="1"/>
</dbReference>
<comment type="caution">
    <text evidence="5">The sequence shown here is derived from an EMBL/GenBank/DDBJ whole genome shotgun (WGS) entry which is preliminary data.</text>
</comment>
<dbReference type="PANTHER" id="PTHR19918">
    <property type="entry name" value="CELL DIVISION CYCLE 20 CDC20 FIZZY -RELATED"/>
    <property type="match status" value="1"/>
</dbReference>
<dbReference type="GO" id="GO:1905786">
    <property type="term" value="P:positive regulation of anaphase-promoting complex-dependent catabolic process"/>
    <property type="evidence" value="ECO:0007669"/>
    <property type="project" value="TreeGrafter"/>
</dbReference>
<dbReference type="Proteomes" id="UP000664521">
    <property type="component" value="Unassembled WGS sequence"/>
</dbReference>
<keyword evidence="1 3" id="KW-0853">WD repeat</keyword>
<dbReference type="InterPro" id="IPR036322">
    <property type="entry name" value="WD40_repeat_dom_sf"/>
</dbReference>
<dbReference type="GO" id="GO:1990757">
    <property type="term" value="F:ubiquitin ligase activator activity"/>
    <property type="evidence" value="ECO:0007669"/>
    <property type="project" value="TreeGrafter"/>
</dbReference>
<feature type="compositionally biased region" description="Polar residues" evidence="4">
    <location>
        <begin position="260"/>
        <end position="277"/>
    </location>
</feature>
<sequence>MLFLAHDIDSGGTFSIFEMERLTSLRIYRPVFYESQHARSDPLLISIISADKETSVTRLVQSLFNAFPISMEAGVMPTPIFWELDNDEVSEKGVPGLRRSHSDSEISVLSFVDAPLHGDLPSLPKGRGTVRRKPAHSSLRPHFATFIDLEDPFENETEELRSLSKIVLDGTVSEPPSSPVTPEEQTGAIDAIRPTAPTTPEGSSTIAVDSYPFPLEPTPITIGTAVSGRIPKRRCISAGELPLTPPTTPDRFIAHRTPSHDASSSFRVSKPTQQLSSAERLLRQGSDTPDPFRSPSITRQGRPRISSGQSNRNVGGQGHVVNSTNLLRTPTDPQTRQVSTGAVWNVGGAAASAPSGPISGVLDGQGGLLGSGTNAPMYTSRFFESNTPDQDRGRLEGRLAAALNIDQANRVFNHSQSPDRGRGTKSKIIGSPSRSKRLEQRTIWKDGQWIREESASLLDAPQLRDDYYCSVLAYSYTSRTLAVGLSNRVYLWSEGSGVQYPELRRSDRRNTYVTSLSFSSATGGHSILAMGRNDGHLSLWSLHDRGVRFETQLPTAVACLSFKPVTTRRPSARFGSLVDIEELLVGDELGNVYYYYLEWMTDHQSAIHGWNGALRLMAKISVHTQQICGLAWSPDGEYFASGANDNACCLFNVRDVLSDPNVPHESGSLQNGTVQTLMAGFGFAAPKHRTHEAYSSSADQVPTRFYPSHGMGDSLSFSPKPLVAPNFPPYLEVLDGRQKHRWLHSAAIKAIAFCPWQRGLLATGGGSNDRAIHFYHTFSGACLATIDVQAQVTSLIWSTSRREIAATFGYAQPDHPYRIAVFSWPECRQVVAIPWASEMRALLAIPYPGGPNETSRQAGEGGIWWSRTAEEGCIVVASSDESVKFHEIWTGSKKSTVGGMGLLGGSDILESLEGVDKEGREVIR</sequence>
<evidence type="ECO:0000256" key="2">
    <source>
        <dbReference type="ARBA" id="ARBA00022737"/>
    </source>
</evidence>
<feature type="compositionally biased region" description="Polar residues" evidence="4">
    <location>
        <begin position="306"/>
        <end position="337"/>
    </location>
</feature>
<dbReference type="Gene3D" id="2.130.10.10">
    <property type="entry name" value="YVTN repeat-like/Quinoprotein amine dehydrogenase"/>
    <property type="match status" value="2"/>
</dbReference>
<gene>
    <name evidence="5" type="ORF">HETSPECPRED_005055</name>
</gene>
<evidence type="ECO:0000256" key="4">
    <source>
        <dbReference type="SAM" id="MobiDB-lite"/>
    </source>
</evidence>
<dbReference type="GO" id="GO:0031145">
    <property type="term" value="P:anaphase-promoting complex-dependent catabolic process"/>
    <property type="evidence" value="ECO:0007669"/>
    <property type="project" value="TreeGrafter"/>
</dbReference>
<evidence type="ECO:0000256" key="3">
    <source>
        <dbReference type="PROSITE-ProRule" id="PRU00221"/>
    </source>
</evidence>
<evidence type="ECO:0000256" key="1">
    <source>
        <dbReference type="ARBA" id="ARBA00022574"/>
    </source>
</evidence>
<protein>
    <recommendedName>
        <fullName evidence="7">WD40 repeat-like protein</fullName>
    </recommendedName>
</protein>
<dbReference type="Pfam" id="PF00400">
    <property type="entry name" value="WD40"/>
    <property type="match status" value="1"/>
</dbReference>
<dbReference type="InterPro" id="IPR001680">
    <property type="entry name" value="WD40_rpt"/>
</dbReference>
<evidence type="ECO:0008006" key="7">
    <source>
        <dbReference type="Google" id="ProtNLM"/>
    </source>
</evidence>
<dbReference type="OrthoDB" id="10263272at2759"/>
<evidence type="ECO:0000313" key="5">
    <source>
        <dbReference type="EMBL" id="CAF9922384.1"/>
    </source>
</evidence>
<dbReference type="SMART" id="SM00320">
    <property type="entry name" value="WD40"/>
    <property type="match status" value="5"/>
</dbReference>
<feature type="region of interest" description="Disordered" evidence="4">
    <location>
        <begin position="239"/>
        <end position="337"/>
    </location>
</feature>
<dbReference type="EMBL" id="CAJPDS010000030">
    <property type="protein sequence ID" value="CAF9922384.1"/>
    <property type="molecule type" value="Genomic_DNA"/>
</dbReference>
<dbReference type="InterPro" id="IPR033010">
    <property type="entry name" value="Cdc20/Fizzy"/>
</dbReference>
<dbReference type="PANTHER" id="PTHR19918:SF5">
    <property type="entry name" value="MEIOSIS-SPECIFIC APC_C ACTIVATOR PROTEIN AMA1"/>
    <property type="match status" value="1"/>
</dbReference>
<evidence type="ECO:0000313" key="6">
    <source>
        <dbReference type="Proteomes" id="UP000664521"/>
    </source>
</evidence>
<dbReference type="GO" id="GO:0010997">
    <property type="term" value="F:anaphase-promoting complex binding"/>
    <property type="evidence" value="ECO:0007669"/>
    <property type="project" value="InterPro"/>
</dbReference>
<keyword evidence="2" id="KW-0677">Repeat</keyword>
<organism evidence="5 6">
    <name type="scientific">Heterodermia speciosa</name>
    <dbReference type="NCBI Taxonomy" id="116794"/>
    <lineage>
        <taxon>Eukaryota</taxon>
        <taxon>Fungi</taxon>
        <taxon>Dikarya</taxon>
        <taxon>Ascomycota</taxon>
        <taxon>Pezizomycotina</taxon>
        <taxon>Lecanoromycetes</taxon>
        <taxon>OSLEUM clade</taxon>
        <taxon>Lecanoromycetidae</taxon>
        <taxon>Caliciales</taxon>
        <taxon>Physciaceae</taxon>
        <taxon>Heterodermia</taxon>
    </lineage>
</organism>
<dbReference type="InterPro" id="IPR015943">
    <property type="entry name" value="WD40/YVTN_repeat-like_dom_sf"/>
</dbReference>